<evidence type="ECO:0000256" key="3">
    <source>
        <dbReference type="ARBA" id="ARBA00022729"/>
    </source>
</evidence>
<keyword evidence="4" id="KW-0574">Periplasm</keyword>
<dbReference type="GO" id="GO:0046872">
    <property type="term" value="F:metal ion binding"/>
    <property type="evidence" value="ECO:0007669"/>
    <property type="project" value="UniProtKB-KW"/>
</dbReference>
<evidence type="ECO:0000313" key="10">
    <source>
        <dbReference type="EMBL" id="MBB6011570.1"/>
    </source>
</evidence>
<dbReference type="AlphaFoldDB" id="A0A7W9S0C6"/>
<name>A0A7W9S0C6_9HYPH</name>
<evidence type="ECO:0000256" key="6">
    <source>
        <dbReference type="ARBA" id="ARBA00022833"/>
    </source>
</evidence>
<dbReference type="GO" id="GO:0030288">
    <property type="term" value="C:outer membrane-bounded periplasmic space"/>
    <property type="evidence" value="ECO:0007669"/>
    <property type="project" value="InterPro"/>
</dbReference>
<evidence type="ECO:0000256" key="9">
    <source>
        <dbReference type="SAM" id="SignalP"/>
    </source>
</evidence>
<keyword evidence="5 10" id="KW-0378">Hydrolase</keyword>
<dbReference type="EC" id="3.4.24.-" evidence="10"/>
<reference evidence="10 11" key="1">
    <citation type="submission" date="2020-08" db="EMBL/GenBank/DDBJ databases">
        <title>Genomic Encyclopedia of Type Strains, Phase IV (KMG-IV): sequencing the most valuable type-strain genomes for metagenomic binning, comparative biology and taxonomic classification.</title>
        <authorList>
            <person name="Goeker M."/>
        </authorList>
    </citation>
    <scope>NUCLEOTIDE SEQUENCE [LARGE SCALE GENOMIC DNA]</scope>
    <source>
        <strain evidence="10 11">DSM 11099</strain>
    </source>
</reference>
<evidence type="ECO:0000256" key="4">
    <source>
        <dbReference type="ARBA" id="ARBA00022764"/>
    </source>
</evidence>
<keyword evidence="2" id="KW-0479">Metal-binding</keyword>
<keyword evidence="1" id="KW-0645">Protease</keyword>
<evidence type="ECO:0000256" key="2">
    <source>
        <dbReference type="ARBA" id="ARBA00022723"/>
    </source>
</evidence>
<dbReference type="Pfam" id="PF03411">
    <property type="entry name" value="Peptidase_M74"/>
    <property type="match status" value="1"/>
</dbReference>
<keyword evidence="3 9" id="KW-0732">Signal</keyword>
<dbReference type="InterPro" id="IPR009045">
    <property type="entry name" value="Zn_M74/Hedgehog-like"/>
</dbReference>
<gene>
    <name evidence="10" type="ORF">HNR59_000915</name>
</gene>
<evidence type="ECO:0000256" key="7">
    <source>
        <dbReference type="ARBA" id="ARBA00023049"/>
    </source>
</evidence>
<feature type="chain" id="PRO_5031416998" evidence="9">
    <location>
        <begin position="32"/>
        <end position="353"/>
    </location>
</feature>
<dbReference type="GO" id="GO:0008237">
    <property type="term" value="F:metallopeptidase activity"/>
    <property type="evidence" value="ECO:0007669"/>
    <property type="project" value="UniProtKB-KW"/>
</dbReference>
<feature type="disulfide bond" evidence="8">
    <location>
        <begin position="233"/>
        <end position="240"/>
    </location>
</feature>
<feature type="disulfide bond" evidence="8">
    <location>
        <begin position="204"/>
        <end position="252"/>
    </location>
</feature>
<dbReference type="EMBL" id="JACHEU010000001">
    <property type="protein sequence ID" value="MBB6011570.1"/>
    <property type="molecule type" value="Genomic_DNA"/>
</dbReference>
<keyword evidence="11" id="KW-1185">Reference proteome</keyword>
<keyword evidence="8" id="KW-1015">Disulfide bond</keyword>
<dbReference type="RefSeq" id="WP_183826607.1">
    <property type="nucleotide sequence ID" value="NZ_JACHEU010000001.1"/>
</dbReference>
<dbReference type="Gene3D" id="3.30.1380.10">
    <property type="match status" value="1"/>
</dbReference>
<feature type="signal peptide" evidence="9">
    <location>
        <begin position="1"/>
        <end position="31"/>
    </location>
</feature>
<comment type="caution">
    <text evidence="10">The sequence shown here is derived from an EMBL/GenBank/DDBJ whole genome shotgun (WGS) entry which is preliminary data.</text>
</comment>
<dbReference type="PIRSF" id="PIRSF018455">
    <property type="entry name" value="MepA"/>
    <property type="match status" value="1"/>
</dbReference>
<accession>A0A7W9S0C6</accession>
<evidence type="ECO:0000313" key="11">
    <source>
        <dbReference type="Proteomes" id="UP000533306"/>
    </source>
</evidence>
<sequence length="353" mass="38374">MRKIWTRMMKGAAAIAAFSMLVSALPQQAGAQELAKDLFGSHRLPAATKPQSIGFYSKGCFSGGVAIATDGPTWQAMRLSRNRRWGHPAMISLIEKFSRDAVQDGWPGLLLGDVSQPRGGPMLTGHASHQIGLDADIWFTPMPDRRLTPQERENMSAVSLIDPKTRRVIEKRWTPAHARLLKRAASYGEVERILVHPGIKKKLCDTVTGDRTWLRKIRPFWGHDYHFHIRIGCQPGSPDCKRQETVAAGEGCDKSLAWWFTEEPWRPNKNPDAPKARDVMTMASLPKACLAVLQAPDPVSLASVTYPGGGAATISKADPIAALAASGGLPAAASAFAPTPEIGVPVPFPRPVN</sequence>
<dbReference type="GO" id="GO:0004252">
    <property type="term" value="F:serine-type endopeptidase activity"/>
    <property type="evidence" value="ECO:0007669"/>
    <property type="project" value="InterPro"/>
</dbReference>
<dbReference type="SUPFAM" id="SSF55166">
    <property type="entry name" value="Hedgehog/DD-peptidase"/>
    <property type="match status" value="1"/>
</dbReference>
<proteinExistence type="predicted"/>
<keyword evidence="7" id="KW-0482">Metalloprotease</keyword>
<dbReference type="NCBIfam" id="NF006947">
    <property type="entry name" value="PRK09429.1"/>
    <property type="match status" value="1"/>
</dbReference>
<feature type="disulfide bond" evidence="8">
    <location>
        <begin position="60"/>
        <end position="289"/>
    </location>
</feature>
<dbReference type="InterPro" id="IPR005073">
    <property type="entry name" value="Peptidase_M74"/>
</dbReference>
<dbReference type="Proteomes" id="UP000533306">
    <property type="component" value="Unassembled WGS sequence"/>
</dbReference>
<keyword evidence="6" id="KW-0862">Zinc</keyword>
<evidence type="ECO:0000256" key="5">
    <source>
        <dbReference type="ARBA" id="ARBA00022801"/>
    </source>
</evidence>
<evidence type="ECO:0000256" key="8">
    <source>
        <dbReference type="PIRSR" id="PIRSR018455-2"/>
    </source>
</evidence>
<dbReference type="GO" id="GO:0006508">
    <property type="term" value="P:proteolysis"/>
    <property type="evidence" value="ECO:0007669"/>
    <property type="project" value="UniProtKB-KW"/>
</dbReference>
<protein>
    <submittedName>
        <fullName evidence="10">Penicillin-insensitive murein endopeptidase</fullName>
        <ecNumber evidence="10">3.4.24.-</ecNumber>
    </submittedName>
</protein>
<evidence type="ECO:0000256" key="1">
    <source>
        <dbReference type="ARBA" id="ARBA00022670"/>
    </source>
</evidence>
<organism evidence="10 11">
    <name type="scientific">Aquamicrobium lusatiense</name>
    <dbReference type="NCBI Taxonomy" id="89772"/>
    <lineage>
        <taxon>Bacteria</taxon>
        <taxon>Pseudomonadati</taxon>
        <taxon>Pseudomonadota</taxon>
        <taxon>Alphaproteobacteria</taxon>
        <taxon>Hyphomicrobiales</taxon>
        <taxon>Phyllobacteriaceae</taxon>
        <taxon>Aquamicrobium</taxon>
    </lineage>
</organism>